<gene>
    <name evidence="1" type="ORF">CGC56_02080</name>
</gene>
<dbReference type="EMBL" id="CP022388">
    <property type="protein sequence ID" value="ATA91060.1"/>
    <property type="molecule type" value="Genomic_DNA"/>
</dbReference>
<proteinExistence type="predicted"/>
<evidence type="ECO:0000313" key="2">
    <source>
        <dbReference type="Proteomes" id="UP000243136"/>
    </source>
</evidence>
<protein>
    <submittedName>
        <fullName evidence="1">Uncharacterized protein</fullName>
    </submittedName>
</protein>
<dbReference type="AlphaFoldDB" id="A0A250G0Y5"/>
<name>A0A250G0Y5_9FLAO</name>
<accession>A0A250G0Y5</accession>
<dbReference type="Proteomes" id="UP000243136">
    <property type="component" value="Chromosome"/>
</dbReference>
<dbReference type="RefSeq" id="WP_013997388.1">
    <property type="nucleotide sequence ID" value="NZ_CP022388.1"/>
</dbReference>
<evidence type="ECO:0000313" key="1">
    <source>
        <dbReference type="EMBL" id="ATA91060.1"/>
    </source>
</evidence>
<organism evidence="1 2">
    <name type="scientific">Capnocytophaga canimorsus</name>
    <dbReference type="NCBI Taxonomy" id="28188"/>
    <lineage>
        <taxon>Bacteria</taxon>
        <taxon>Pseudomonadati</taxon>
        <taxon>Bacteroidota</taxon>
        <taxon>Flavobacteriia</taxon>
        <taxon>Flavobacteriales</taxon>
        <taxon>Flavobacteriaceae</taxon>
        <taxon>Capnocytophaga</taxon>
    </lineage>
</organism>
<sequence length="185" mass="21624">MSDFYNKIRNAYENEYTNAYAMKNRGLYSIPKIYDANGDLSKRWYVYFSFRNPKTGKMERQTPVYLGVNKLKKLSERREAIKVLRDALEKALANGTINPYENTYSEIKIINIAQAVELALKNAQATMRESSFKDYKSNFRICDKTSFKNIFSIRQISKIKFSTERTHPNVKNQIKNNAFLSLNNI</sequence>
<reference evidence="2" key="1">
    <citation type="submission" date="2017-06" db="EMBL/GenBank/DDBJ databases">
        <title>Capnocytophaga spp. assemblies.</title>
        <authorList>
            <person name="Gulvik C.A."/>
        </authorList>
    </citation>
    <scope>NUCLEOTIDE SEQUENCE [LARGE SCALE GENOMIC DNA]</scope>
    <source>
        <strain evidence="2">H5594</strain>
    </source>
</reference>